<dbReference type="Proteomes" id="UP000315303">
    <property type="component" value="Unassembled WGS sequence"/>
</dbReference>
<dbReference type="AlphaFoldDB" id="A0A502KXQ8"/>
<reference evidence="2 3" key="1">
    <citation type="submission" date="2019-01" db="EMBL/GenBank/DDBJ databases">
        <title>Litorilituus lipolytica sp. nov., isolated from intertidal sand of the Yellow Sea in China.</title>
        <authorList>
            <person name="Liu A."/>
        </authorList>
    </citation>
    <scope>NUCLEOTIDE SEQUENCE [LARGE SCALE GENOMIC DNA]</scope>
    <source>
        <strain evidence="2 3">RZ04</strain>
    </source>
</reference>
<organism evidence="2 3">
    <name type="scientific">Litorilituus lipolyticus</name>
    <dbReference type="NCBI Taxonomy" id="2491017"/>
    <lineage>
        <taxon>Bacteria</taxon>
        <taxon>Pseudomonadati</taxon>
        <taxon>Pseudomonadota</taxon>
        <taxon>Gammaproteobacteria</taxon>
        <taxon>Alteromonadales</taxon>
        <taxon>Colwelliaceae</taxon>
        <taxon>Litorilituus</taxon>
    </lineage>
</organism>
<proteinExistence type="predicted"/>
<keyword evidence="1" id="KW-1133">Transmembrane helix</keyword>
<dbReference type="RefSeq" id="WP_140602558.1">
    <property type="nucleotide sequence ID" value="NZ_SAWY01000011.1"/>
</dbReference>
<evidence type="ECO:0000313" key="2">
    <source>
        <dbReference type="EMBL" id="TPH16560.1"/>
    </source>
</evidence>
<keyword evidence="1" id="KW-0812">Transmembrane</keyword>
<sequence>MKTRNLTPWCNIYYSALKYNISITHSRYKTALIAFVALVFISLLAIQLTTHYSLVLVVNVLFWLVLGTHLRPDKKQQGEYLQHFQLSHHGLIEYKGETQDECSYQLLPQSRCSFLGAWLVMQGVNQSLDDNSTCSSNNRLALTKKQQGFGKKHNLFLFRDSFTQQGFSHLARVIKSLS</sequence>
<keyword evidence="3" id="KW-1185">Reference proteome</keyword>
<protein>
    <submittedName>
        <fullName evidence="2">Uncharacterized protein</fullName>
    </submittedName>
</protein>
<evidence type="ECO:0000313" key="3">
    <source>
        <dbReference type="Proteomes" id="UP000315303"/>
    </source>
</evidence>
<comment type="caution">
    <text evidence="2">The sequence shown here is derived from an EMBL/GenBank/DDBJ whole genome shotgun (WGS) entry which is preliminary data.</text>
</comment>
<evidence type="ECO:0000256" key="1">
    <source>
        <dbReference type="SAM" id="Phobius"/>
    </source>
</evidence>
<dbReference type="OrthoDB" id="6228778at2"/>
<name>A0A502KXQ8_9GAMM</name>
<dbReference type="EMBL" id="SAWY01000011">
    <property type="protein sequence ID" value="TPH16560.1"/>
    <property type="molecule type" value="Genomic_DNA"/>
</dbReference>
<gene>
    <name evidence="2" type="ORF">EPA86_06185</name>
</gene>
<accession>A0A502KXQ8</accession>
<keyword evidence="1" id="KW-0472">Membrane</keyword>
<feature type="transmembrane region" description="Helical" evidence="1">
    <location>
        <begin position="28"/>
        <end position="46"/>
    </location>
</feature>
<feature type="transmembrane region" description="Helical" evidence="1">
    <location>
        <begin position="52"/>
        <end position="70"/>
    </location>
</feature>